<dbReference type="STRING" id="1817863.A2Y62_18570"/>
<dbReference type="SUPFAM" id="SSF53474">
    <property type="entry name" value="alpha/beta-Hydrolases"/>
    <property type="match status" value="1"/>
</dbReference>
<evidence type="ECO:0000313" key="3">
    <source>
        <dbReference type="Proteomes" id="UP000178943"/>
    </source>
</evidence>
<dbReference type="InterPro" id="IPR029058">
    <property type="entry name" value="AB_hydrolase_fold"/>
</dbReference>
<dbReference type="EMBL" id="MFGW01000253">
    <property type="protein sequence ID" value="OGF58307.1"/>
    <property type="molecule type" value="Genomic_DNA"/>
</dbReference>
<accession>A0A1F5V4E9</accession>
<dbReference type="PROSITE" id="PS51257">
    <property type="entry name" value="PROKAR_LIPOPROTEIN"/>
    <property type="match status" value="1"/>
</dbReference>
<keyword evidence="1" id="KW-0472">Membrane</keyword>
<keyword evidence="1" id="KW-0812">Transmembrane</keyword>
<reference evidence="2 3" key="1">
    <citation type="journal article" date="2016" name="Nat. Commun.">
        <title>Thousands of microbial genomes shed light on interconnected biogeochemical processes in an aquifer system.</title>
        <authorList>
            <person name="Anantharaman K."/>
            <person name="Brown C.T."/>
            <person name="Hug L.A."/>
            <person name="Sharon I."/>
            <person name="Castelle C.J."/>
            <person name="Probst A.J."/>
            <person name="Thomas B.C."/>
            <person name="Singh A."/>
            <person name="Wilkins M.J."/>
            <person name="Karaoz U."/>
            <person name="Brodie E.L."/>
            <person name="Williams K.H."/>
            <person name="Hubbard S.S."/>
            <person name="Banfield J.F."/>
        </authorList>
    </citation>
    <scope>NUCLEOTIDE SEQUENCE [LARGE SCALE GENOMIC DNA]</scope>
</reference>
<gene>
    <name evidence="2" type="ORF">A2Y62_18570</name>
</gene>
<protein>
    <recommendedName>
        <fullName evidence="4">Dienelactone hydrolase domain-containing protein</fullName>
    </recommendedName>
</protein>
<evidence type="ECO:0008006" key="4">
    <source>
        <dbReference type="Google" id="ProtNLM"/>
    </source>
</evidence>
<dbReference type="AlphaFoldDB" id="A0A1F5V4E9"/>
<organism evidence="2 3">
    <name type="scientific">Candidatus Fischerbacteria bacterium RBG_13_37_8</name>
    <dbReference type="NCBI Taxonomy" id="1817863"/>
    <lineage>
        <taxon>Bacteria</taxon>
        <taxon>Candidatus Fischeribacteriota</taxon>
    </lineage>
</organism>
<name>A0A1F5V4E9_9BACT</name>
<dbReference type="Gene3D" id="3.40.50.1820">
    <property type="entry name" value="alpha/beta hydrolase"/>
    <property type="match status" value="1"/>
</dbReference>
<comment type="caution">
    <text evidence="2">The sequence shown here is derived from an EMBL/GenBank/DDBJ whole genome shotgun (WGS) entry which is preliminary data.</text>
</comment>
<keyword evidence="1" id="KW-1133">Transmembrane helix</keyword>
<feature type="transmembrane region" description="Helical" evidence="1">
    <location>
        <begin position="7"/>
        <end position="24"/>
    </location>
</feature>
<evidence type="ECO:0000256" key="1">
    <source>
        <dbReference type="SAM" id="Phobius"/>
    </source>
</evidence>
<sequence length="425" mass="49142">MNIRKKYCYAFLLLIAIAVLHIFIACRGQKLPAWIIKDIHFATRDGLQLESYLLQPENITGKYSAVACFHQCWGNRDDYLKLLPYLAEAGIIAIVPNYPRLAPTLDKRRYTDLIDTLDYIESQSYVDKNKIGIISASLSVNVGLIAIQNRHNTIADVMLSGPVLEEPSRKWITLNSDLAIFPITNIYDGYNYLYMHEYLARNLNPLSRHLFSEDAQNKFSIHAHGTFVFDEFPDSLNEIQEFYMDVFHITHKEHGSVRNLMPDFTITFPSTDEMPVAATFKQPAKLYNHALILYPPRYQSRTFYDKALDSFLTHNIAVLAPNTKRTCRAEDKLYLCEKEIIGAVQFLRNEKKVKHVTIVFPSFYFLAANYLAVNNKIPDASFIFVDTGDFDYGIEPKEITRTNNKIFHLKKMNWKAIERILEKEL</sequence>
<evidence type="ECO:0000313" key="2">
    <source>
        <dbReference type="EMBL" id="OGF58307.1"/>
    </source>
</evidence>
<proteinExistence type="predicted"/>
<dbReference type="Proteomes" id="UP000178943">
    <property type="component" value="Unassembled WGS sequence"/>
</dbReference>